<dbReference type="SUPFAM" id="SSF46689">
    <property type="entry name" value="Homeodomain-like"/>
    <property type="match status" value="1"/>
</dbReference>
<dbReference type="InterPro" id="IPR050863">
    <property type="entry name" value="CenT-Element_Derived"/>
</dbReference>
<feature type="region of interest" description="Disordered" evidence="4">
    <location>
        <begin position="457"/>
        <end position="507"/>
    </location>
</feature>
<comment type="subcellular location">
    <subcellularLocation>
        <location evidence="1">Nucleus</location>
    </subcellularLocation>
</comment>
<keyword evidence="3" id="KW-0539">Nucleus</keyword>
<comment type="caution">
    <text evidence="6">The sequence shown here is derived from an EMBL/GenBank/DDBJ whole genome shotgun (WGS) entry which is preliminary data.</text>
</comment>
<gene>
    <name evidence="6" type="ORF">Zmor_003240</name>
</gene>
<dbReference type="Pfam" id="PF03184">
    <property type="entry name" value="DDE_1"/>
    <property type="match status" value="1"/>
</dbReference>
<feature type="domain" description="HTH CENPB-type" evidence="5">
    <location>
        <begin position="60"/>
        <end position="137"/>
    </location>
</feature>
<evidence type="ECO:0000313" key="6">
    <source>
        <dbReference type="EMBL" id="KAJ3639912.1"/>
    </source>
</evidence>
<dbReference type="SMART" id="SM00674">
    <property type="entry name" value="CENPB"/>
    <property type="match status" value="1"/>
</dbReference>
<organism evidence="6 7">
    <name type="scientific">Zophobas morio</name>
    <dbReference type="NCBI Taxonomy" id="2755281"/>
    <lineage>
        <taxon>Eukaryota</taxon>
        <taxon>Metazoa</taxon>
        <taxon>Ecdysozoa</taxon>
        <taxon>Arthropoda</taxon>
        <taxon>Hexapoda</taxon>
        <taxon>Insecta</taxon>
        <taxon>Pterygota</taxon>
        <taxon>Neoptera</taxon>
        <taxon>Endopterygota</taxon>
        <taxon>Coleoptera</taxon>
        <taxon>Polyphaga</taxon>
        <taxon>Cucujiformia</taxon>
        <taxon>Tenebrionidae</taxon>
        <taxon>Zophobas</taxon>
    </lineage>
</organism>
<keyword evidence="7" id="KW-1185">Reference proteome</keyword>
<dbReference type="Gene3D" id="1.10.10.60">
    <property type="entry name" value="Homeodomain-like"/>
    <property type="match status" value="1"/>
</dbReference>
<dbReference type="EMBL" id="JALNTZ010000010">
    <property type="protein sequence ID" value="KAJ3639912.1"/>
    <property type="molecule type" value="Genomic_DNA"/>
</dbReference>
<dbReference type="PANTHER" id="PTHR19303">
    <property type="entry name" value="TRANSPOSON"/>
    <property type="match status" value="1"/>
</dbReference>
<evidence type="ECO:0000259" key="5">
    <source>
        <dbReference type="PROSITE" id="PS51253"/>
    </source>
</evidence>
<accession>A0AA38HNF2</accession>
<protein>
    <recommendedName>
        <fullName evidence="5">HTH CENPB-type domain-containing protein</fullName>
    </recommendedName>
</protein>
<evidence type="ECO:0000256" key="2">
    <source>
        <dbReference type="ARBA" id="ARBA00023125"/>
    </source>
</evidence>
<evidence type="ECO:0000256" key="4">
    <source>
        <dbReference type="SAM" id="MobiDB-lite"/>
    </source>
</evidence>
<keyword evidence="2" id="KW-0238">DNA-binding</keyword>
<dbReference type="AlphaFoldDB" id="A0AA38HNF2"/>
<dbReference type="InterPro" id="IPR007889">
    <property type="entry name" value="HTH_Psq"/>
</dbReference>
<evidence type="ECO:0000256" key="3">
    <source>
        <dbReference type="ARBA" id="ARBA00023242"/>
    </source>
</evidence>
<evidence type="ECO:0000256" key="1">
    <source>
        <dbReference type="ARBA" id="ARBA00004123"/>
    </source>
</evidence>
<evidence type="ECO:0000313" key="7">
    <source>
        <dbReference type="Proteomes" id="UP001168821"/>
    </source>
</evidence>
<dbReference type="Pfam" id="PF03221">
    <property type="entry name" value="HTH_Tnp_Tc5"/>
    <property type="match status" value="1"/>
</dbReference>
<name>A0AA38HNF2_9CUCU</name>
<proteinExistence type="predicted"/>
<dbReference type="GO" id="GO:0003677">
    <property type="term" value="F:DNA binding"/>
    <property type="evidence" value="ECO:0007669"/>
    <property type="project" value="UniProtKB-KW"/>
</dbReference>
<dbReference type="Pfam" id="PF05225">
    <property type="entry name" value="HTH_psq"/>
    <property type="match status" value="1"/>
</dbReference>
<dbReference type="Proteomes" id="UP001168821">
    <property type="component" value="Unassembled WGS sequence"/>
</dbReference>
<reference evidence="6" key="1">
    <citation type="journal article" date="2023" name="G3 (Bethesda)">
        <title>Whole genome assemblies of Zophobas morio and Tenebrio molitor.</title>
        <authorList>
            <person name="Kaur S."/>
            <person name="Stinson S.A."/>
            <person name="diCenzo G.C."/>
        </authorList>
    </citation>
    <scope>NUCLEOTIDE SEQUENCE</scope>
    <source>
        <strain evidence="6">QUZm001</strain>
    </source>
</reference>
<dbReference type="InterPro" id="IPR009057">
    <property type="entry name" value="Homeodomain-like_sf"/>
</dbReference>
<sequence length="594" mass="67278">MPTMYGPRKSSRGQWSEEQLKAAVEAVRNQNWSIRQAAKDHNIPEKTLRTRLKTGNLKKGSLGGASFLGEEAEKKLVAHIRNLQSAGFAPSRKTLRQLAYNLAKSMGLQGRFNNTKKIAGNDWLKLFMRRNPTLSIRQSEGVSLARAEGMNKEEVQQYFQLLTKTLTDHDLLNKPLSIFNMDETGLQLNNEPGKVVAIKGSKVVQSIKSTERGETITLVACCNAEGNFLPPYCIFKGVNKQLAWEEAMPPGSVIKMRRESAYINEELFMDCLTNHFIPRKPPGKCILILDGHGSHMNSYEMLETAVENDVILLCLPSHTTHYLQPLDRSFFKSLKAFFKNQCDEFVRANPQTKIHRRHFGMLLSSAWANAATSKNGTSGFAATGIFPLKPSVIPEYAFLVADPTHRVPSEDNERLNEAQVCAEEPIVTNLAVPGTSSSSDWTPTKILCEISPVPTISVPTKRPRRKQSAQNLTELSYMEERKEKRLKKEESGKKKKEKQQKMSQSSKTVKTVKKRIFCQESSSDEADDFIVNDTTDDEDLDENECVECLDRYETTSSNSDWIRCNRCMRWLHETCSNYDNTCMRCGRMQQKKQK</sequence>
<dbReference type="InterPro" id="IPR006600">
    <property type="entry name" value="HTH_CenpB_DNA-bd_dom"/>
</dbReference>
<dbReference type="PANTHER" id="PTHR19303:SF74">
    <property type="entry name" value="POGO TRANSPOSABLE ELEMENT WITH KRAB DOMAIN"/>
    <property type="match status" value="1"/>
</dbReference>
<dbReference type="PROSITE" id="PS51253">
    <property type="entry name" value="HTH_CENPB"/>
    <property type="match status" value="1"/>
</dbReference>
<feature type="compositionally biased region" description="Basic and acidic residues" evidence="4">
    <location>
        <begin position="478"/>
        <end position="492"/>
    </location>
</feature>
<dbReference type="InterPro" id="IPR004875">
    <property type="entry name" value="DDE_SF_endonuclease_dom"/>
</dbReference>
<dbReference type="GO" id="GO:0005634">
    <property type="term" value="C:nucleus"/>
    <property type="evidence" value="ECO:0007669"/>
    <property type="project" value="UniProtKB-SubCell"/>
</dbReference>